<organism evidence="2 3">
    <name type="scientific">Lithospermum erythrorhizon</name>
    <name type="common">Purple gromwell</name>
    <name type="synonym">Lithospermum officinale var. erythrorhizon</name>
    <dbReference type="NCBI Taxonomy" id="34254"/>
    <lineage>
        <taxon>Eukaryota</taxon>
        <taxon>Viridiplantae</taxon>
        <taxon>Streptophyta</taxon>
        <taxon>Embryophyta</taxon>
        <taxon>Tracheophyta</taxon>
        <taxon>Spermatophyta</taxon>
        <taxon>Magnoliopsida</taxon>
        <taxon>eudicotyledons</taxon>
        <taxon>Gunneridae</taxon>
        <taxon>Pentapetalae</taxon>
        <taxon>asterids</taxon>
        <taxon>lamiids</taxon>
        <taxon>Boraginales</taxon>
        <taxon>Boraginaceae</taxon>
        <taxon>Boraginoideae</taxon>
        <taxon>Lithospermeae</taxon>
        <taxon>Lithospermum</taxon>
    </lineage>
</organism>
<reference evidence="2 3" key="1">
    <citation type="submission" date="2024-01" db="EMBL/GenBank/DDBJ databases">
        <title>The complete chloroplast genome sequence of Lithospermum erythrorhizon: insights into the phylogenetic relationship among Boraginaceae species and the maternal lineages of purple gromwells.</title>
        <authorList>
            <person name="Okada T."/>
            <person name="Watanabe K."/>
        </authorList>
    </citation>
    <scope>NUCLEOTIDE SEQUENCE [LARGE SCALE GENOMIC DNA]</scope>
</reference>
<protein>
    <recommendedName>
        <fullName evidence="4">Aminotransferase-like plant mobile domain-containing protein</fullName>
    </recommendedName>
</protein>
<evidence type="ECO:0000313" key="2">
    <source>
        <dbReference type="EMBL" id="GAA0160227.1"/>
    </source>
</evidence>
<evidence type="ECO:0000256" key="1">
    <source>
        <dbReference type="SAM" id="Coils"/>
    </source>
</evidence>
<dbReference type="AlphaFoldDB" id="A0AAV3QDI4"/>
<name>A0AAV3QDI4_LITER</name>
<dbReference type="Proteomes" id="UP001454036">
    <property type="component" value="Unassembled WGS sequence"/>
</dbReference>
<feature type="coiled-coil region" evidence="1">
    <location>
        <begin position="385"/>
        <end position="419"/>
    </location>
</feature>
<comment type="caution">
    <text evidence="2">The sequence shown here is derived from an EMBL/GenBank/DDBJ whole genome shotgun (WGS) entry which is preliminary data.</text>
</comment>
<dbReference type="EMBL" id="BAABME010003812">
    <property type="protein sequence ID" value="GAA0160227.1"/>
    <property type="molecule type" value="Genomic_DNA"/>
</dbReference>
<evidence type="ECO:0008006" key="4">
    <source>
        <dbReference type="Google" id="ProtNLM"/>
    </source>
</evidence>
<accession>A0AAV3QDI4</accession>
<dbReference type="Gene3D" id="1.10.287.2610">
    <property type="match status" value="1"/>
</dbReference>
<sequence>MVTASSDRSVSPKEWISFWSTLPRGYAGPPAAESGRADSSFLPCYPRGSITADGSRSTTNLGVFKSLKVPSSLVDETVSLAIPVQPSIYRGLHLITTACYLSNSGRCFPVHYLLGWIGTYLHVYSPMKKYPPSPHMVRRHGLLLSLLTNMVGYREDAFFLLKAYNPHRFSKLGQSVTFPSASSIGGLARVSQPGWIVCFFVENLKSAPLGPEVADSGDEAQEIMDSTGPSECMITEKVVTGSQGNGAQTEVMDLEEPSDCLITKAAVAAVPVASSSTSVHRIESILRDSLRAAWSELCSFVESKSQEDLLAEEGGIMASFEALTEFIRQDLSSQGEELKVVFSAARDIRGARCSVIPSEVHDRLTAIQTALAESSSKLKHKTKAIGSVRTTLQQSEEKVARLRHELADLDTHLEDLRRQVAVRESVITGLESEHAGFALEVASLEESIERGCESRGEQLGVEPTSLRICIFAYPDLFLFKSPLLLRVDVGPELCFEALETYWGSFDLWQAALIPQGLLIDVQLYPLVRIPFEYFGDPTAASRIGFSVIFP</sequence>
<dbReference type="SUPFAM" id="SSF90257">
    <property type="entry name" value="Myosin rod fragments"/>
    <property type="match status" value="1"/>
</dbReference>
<evidence type="ECO:0000313" key="3">
    <source>
        <dbReference type="Proteomes" id="UP001454036"/>
    </source>
</evidence>
<gene>
    <name evidence="2" type="ORF">LIER_16828</name>
</gene>
<keyword evidence="1" id="KW-0175">Coiled coil</keyword>
<proteinExistence type="predicted"/>
<keyword evidence="3" id="KW-1185">Reference proteome</keyword>